<dbReference type="CDD" id="cd00761">
    <property type="entry name" value="Glyco_tranf_GTA_type"/>
    <property type="match status" value="1"/>
</dbReference>
<gene>
    <name evidence="2" type="primary">hpsE</name>
    <name evidence="2" type="ORF">K4A83_12310</name>
</gene>
<evidence type="ECO:0000259" key="1">
    <source>
        <dbReference type="Pfam" id="PF00535"/>
    </source>
</evidence>
<sequence length="335" mass="38450">MMDLTVVIPTYNGEKRLPDVLEKLRSQIRTEGISWEVLVVDNNSSDRTAAVVQQFQKNWPPQIPLRYVLETKQGAAFARQRSVKESQAELIGFLDDDNIPELDWVYQAVHFAQKHPQAGTYGSQIHGLFEQELPPNFTRIQSYFAIIEWGDQPKQYNPKYNLVPPSAGLVVRRKVWLKYVPETCILSGRTHSSMLTGEDLEALSYIHHQSNWEIWYNPAMQIDHKIPPKRLEPEYLIPFFRGIGLSRYVTRMVGVHPLLKPILTTAYLANDLRKLLLHILRYGVSAQDEIAACERALLMGSLNSFFYLWSNGYLKGKNTSEKPSNAKISQLPMSH</sequence>
<dbReference type="PANTHER" id="PTHR43685:SF3">
    <property type="entry name" value="SLR2126 PROTEIN"/>
    <property type="match status" value="1"/>
</dbReference>
<dbReference type="InterPro" id="IPR001173">
    <property type="entry name" value="Glyco_trans_2-like"/>
</dbReference>
<dbReference type="PANTHER" id="PTHR43685">
    <property type="entry name" value="GLYCOSYLTRANSFERASE"/>
    <property type="match status" value="1"/>
</dbReference>
<keyword evidence="3" id="KW-1185">Reference proteome</keyword>
<dbReference type="SUPFAM" id="SSF53448">
    <property type="entry name" value="Nucleotide-diphospho-sugar transferases"/>
    <property type="match status" value="1"/>
</dbReference>
<accession>A0ABT3L7H6</accession>
<name>A0ABT3L7H6_9CYAN</name>
<dbReference type="InterPro" id="IPR029044">
    <property type="entry name" value="Nucleotide-diphossugar_trans"/>
</dbReference>
<organism evidence="2 3">
    <name type="scientific">Spirulina subsalsa FACHB-351</name>
    <dbReference type="NCBI Taxonomy" id="234711"/>
    <lineage>
        <taxon>Bacteria</taxon>
        <taxon>Bacillati</taxon>
        <taxon>Cyanobacteriota</taxon>
        <taxon>Cyanophyceae</taxon>
        <taxon>Spirulinales</taxon>
        <taxon>Spirulinaceae</taxon>
        <taxon>Spirulina</taxon>
    </lineage>
</organism>
<reference evidence="2 3" key="1">
    <citation type="submission" date="2021-08" db="EMBL/GenBank/DDBJ databases">
        <title>Draft genome sequence of Spirulina subsalsa with high tolerance to salinity and hype-accumulation of phycocyanin.</title>
        <authorList>
            <person name="Pei H."/>
            <person name="Jiang L."/>
        </authorList>
    </citation>
    <scope>NUCLEOTIDE SEQUENCE [LARGE SCALE GENOMIC DNA]</scope>
    <source>
        <strain evidence="2 3">FACHB-351</strain>
    </source>
</reference>
<protein>
    <submittedName>
        <fullName evidence="2">Hormogonium polysaccharide biosynthesis glycosyltransferase HpsE</fullName>
    </submittedName>
</protein>
<evidence type="ECO:0000313" key="3">
    <source>
        <dbReference type="Proteomes" id="UP001526426"/>
    </source>
</evidence>
<comment type="caution">
    <text evidence="2">The sequence shown here is derived from an EMBL/GenBank/DDBJ whole genome shotgun (WGS) entry which is preliminary data.</text>
</comment>
<dbReference type="Proteomes" id="UP001526426">
    <property type="component" value="Unassembled WGS sequence"/>
</dbReference>
<dbReference type="EMBL" id="JAIHOM010000055">
    <property type="protein sequence ID" value="MCW6037044.1"/>
    <property type="molecule type" value="Genomic_DNA"/>
</dbReference>
<dbReference type="Pfam" id="PF00535">
    <property type="entry name" value="Glycos_transf_2"/>
    <property type="match status" value="1"/>
</dbReference>
<dbReference type="NCBIfam" id="NF038302">
    <property type="entry name" value="EPS_HpsE"/>
    <property type="match status" value="1"/>
</dbReference>
<dbReference type="InterPro" id="IPR050834">
    <property type="entry name" value="Glycosyltransf_2"/>
</dbReference>
<dbReference type="Gene3D" id="3.90.550.10">
    <property type="entry name" value="Spore Coat Polysaccharide Biosynthesis Protein SpsA, Chain A"/>
    <property type="match status" value="1"/>
</dbReference>
<proteinExistence type="predicted"/>
<feature type="domain" description="Glycosyltransferase 2-like" evidence="1">
    <location>
        <begin position="5"/>
        <end position="127"/>
    </location>
</feature>
<evidence type="ECO:0000313" key="2">
    <source>
        <dbReference type="EMBL" id="MCW6037044.1"/>
    </source>
</evidence>
<dbReference type="RefSeq" id="WP_407810017.1">
    <property type="nucleotide sequence ID" value="NZ_JAIHOM010000055.1"/>
</dbReference>